<dbReference type="PANTHER" id="PTHR42724">
    <property type="entry name" value="TETRAACYLDISACCHARIDE 4'-KINASE"/>
    <property type="match status" value="1"/>
</dbReference>
<comment type="catalytic activity">
    <reaction evidence="13">
        <text>a lipid A disaccharide + ATP = a lipid IVA + ADP + H(+)</text>
        <dbReference type="Rhea" id="RHEA:67840"/>
        <dbReference type="ChEBI" id="CHEBI:15378"/>
        <dbReference type="ChEBI" id="CHEBI:30616"/>
        <dbReference type="ChEBI" id="CHEBI:176343"/>
        <dbReference type="ChEBI" id="CHEBI:176425"/>
        <dbReference type="ChEBI" id="CHEBI:456216"/>
        <dbReference type="EC" id="2.7.1.130"/>
    </reaction>
</comment>
<accession>A0ABQ6CQD4</accession>
<keyword evidence="11 13" id="KW-0443">Lipid metabolism</keyword>
<name>A0ABQ6CQD4_9HYPH</name>
<evidence type="ECO:0000256" key="13">
    <source>
        <dbReference type="HAMAP-Rule" id="MF_00409"/>
    </source>
</evidence>
<evidence type="ECO:0000256" key="4">
    <source>
        <dbReference type="ARBA" id="ARBA00016436"/>
    </source>
</evidence>
<gene>
    <name evidence="13 14" type="primary">lpxK</name>
    <name evidence="14" type="ORF">GCM10007874_55650</name>
</gene>
<dbReference type="RefSeq" id="WP_284315502.1">
    <property type="nucleotide sequence ID" value="NZ_BSPC01000063.1"/>
</dbReference>
<dbReference type="Pfam" id="PF02606">
    <property type="entry name" value="LpxK"/>
    <property type="match status" value="1"/>
</dbReference>
<evidence type="ECO:0000256" key="10">
    <source>
        <dbReference type="ARBA" id="ARBA00022840"/>
    </source>
</evidence>
<keyword evidence="8 13" id="KW-0547">Nucleotide-binding</keyword>
<dbReference type="EMBL" id="BSPC01000063">
    <property type="protein sequence ID" value="GLS22547.1"/>
    <property type="molecule type" value="Genomic_DNA"/>
</dbReference>
<dbReference type="PANTHER" id="PTHR42724:SF1">
    <property type="entry name" value="TETRAACYLDISACCHARIDE 4'-KINASE, MITOCHONDRIAL-RELATED"/>
    <property type="match status" value="1"/>
</dbReference>
<organism evidence="14 15">
    <name type="scientific">Labrys miyagiensis</name>
    <dbReference type="NCBI Taxonomy" id="346912"/>
    <lineage>
        <taxon>Bacteria</taxon>
        <taxon>Pseudomonadati</taxon>
        <taxon>Pseudomonadota</taxon>
        <taxon>Alphaproteobacteria</taxon>
        <taxon>Hyphomicrobiales</taxon>
        <taxon>Xanthobacteraceae</taxon>
        <taxon>Labrys</taxon>
    </lineage>
</organism>
<dbReference type="InterPro" id="IPR003758">
    <property type="entry name" value="LpxK"/>
</dbReference>
<feature type="binding site" evidence="13">
    <location>
        <begin position="59"/>
        <end position="66"/>
    </location>
    <ligand>
        <name>ATP</name>
        <dbReference type="ChEBI" id="CHEBI:30616"/>
    </ligand>
</feature>
<protein>
    <recommendedName>
        <fullName evidence="4 13">Tetraacyldisaccharide 4'-kinase</fullName>
        <ecNumber evidence="3 13">2.7.1.130</ecNumber>
    </recommendedName>
    <alternativeName>
        <fullName evidence="12 13">Lipid A 4'-kinase</fullName>
    </alternativeName>
</protein>
<evidence type="ECO:0000256" key="2">
    <source>
        <dbReference type="ARBA" id="ARBA00004870"/>
    </source>
</evidence>
<dbReference type="NCBIfam" id="TIGR00682">
    <property type="entry name" value="lpxK"/>
    <property type="match status" value="1"/>
</dbReference>
<evidence type="ECO:0000313" key="14">
    <source>
        <dbReference type="EMBL" id="GLS22547.1"/>
    </source>
</evidence>
<comment type="caution">
    <text evidence="14">The sequence shown here is derived from an EMBL/GenBank/DDBJ whole genome shotgun (WGS) entry which is preliminary data.</text>
</comment>
<keyword evidence="9 13" id="KW-0418">Kinase</keyword>
<dbReference type="EC" id="2.7.1.130" evidence="3 13"/>
<reference evidence="15" key="1">
    <citation type="journal article" date="2019" name="Int. J. Syst. Evol. Microbiol.">
        <title>The Global Catalogue of Microorganisms (GCM) 10K type strain sequencing project: providing services to taxonomists for standard genome sequencing and annotation.</title>
        <authorList>
            <consortium name="The Broad Institute Genomics Platform"/>
            <consortium name="The Broad Institute Genome Sequencing Center for Infectious Disease"/>
            <person name="Wu L."/>
            <person name="Ma J."/>
        </authorList>
    </citation>
    <scope>NUCLEOTIDE SEQUENCE [LARGE SCALE GENOMIC DNA]</scope>
    <source>
        <strain evidence="15">NBRC 101365</strain>
    </source>
</reference>
<proteinExistence type="inferred from homology"/>
<comment type="pathway">
    <text evidence="2 13">Glycolipid biosynthesis; lipid IV(A) biosynthesis; lipid IV(A) from (3R)-3-hydroxytetradecanoyl-[acyl-carrier-protein] and UDP-N-acetyl-alpha-D-glucosamine: step 6/6.</text>
</comment>
<evidence type="ECO:0000256" key="9">
    <source>
        <dbReference type="ARBA" id="ARBA00022777"/>
    </source>
</evidence>
<comment type="function">
    <text evidence="1 13">Transfers the gamma-phosphate of ATP to the 4'-position of a tetraacyldisaccharide 1-phosphate intermediate (termed DS-1-P) to form tetraacyldisaccharide 1,4'-bis-phosphate (lipid IVA).</text>
</comment>
<keyword evidence="7 13" id="KW-0808">Transferase</keyword>
<evidence type="ECO:0000256" key="1">
    <source>
        <dbReference type="ARBA" id="ARBA00002274"/>
    </source>
</evidence>
<evidence type="ECO:0000256" key="3">
    <source>
        <dbReference type="ARBA" id="ARBA00012071"/>
    </source>
</evidence>
<comment type="similarity">
    <text evidence="13">Belongs to the LpxK family.</text>
</comment>
<evidence type="ECO:0000256" key="11">
    <source>
        <dbReference type="ARBA" id="ARBA00023098"/>
    </source>
</evidence>
<keyword evidence="15" id="KW-1185">Reference proteome</keyword>
<keyword evidence="5 13" id="KW-0444">Lipid biosynthesis</keyword>
<dbReference type="HAMAP" id="MF_00409">
    <property type="entry name" value="LpxK"/>
    <property type="match status" value="1"/>
</dbReference>
<evidence type="ECO:0000256" key="6">
    <source>
        <dbReference type="ARBA" id="ARBA00022556"/>
    </source>
</evidence>
<keyword evidence="6 13" id="KW-0441">Lipid A biosynthesis</keyword>
<keyword evidence="10 13" id="KW-0067">ATP-binding</keyword>
<dbReference type="Proteomes" id="UP001156882">
    <property type="component" value="Unassembled WGS sequence"/>
</dbReference>
<dbReference type="InterPro" id="IPR027417">
    <property type="entry name" value="P-loop_NTPase"/>
</dbReference>
<evidence type="ECO:0000313" key="15">
    <source>
        <dbReference type="Proteomes" id="UP001156882"/>
    </source>
</evidence>
<evidence type="ECO:0000256" key="5">
    <source>
        <dbReference type="ARBA" id="ARBA00022516"/>
    </source>
</evidence>
<evidence type="ECO:0000256" key="8">
    <source>
        <dbReference type="ARBA" id="ARBA00022741"/>
    </source>
</evidence>
<evidence type="ECO:0000256" key="12">
    <source>
        <dbReference type="ARBA" id="ARBA00029757"/>
    </source>
</evidence>
<sequence length="340" mass="36138">MSSLLPISLKAPQFWYRPRGWLARLLSPIARLYGGRVIARMRRPGARAEVPVVCVGNFTLGGAGKTPLAIEIAEILRQTGQKPAFLTRGYGGREKGPLVVLPEASAEQVGDEALLLAQKGLTVLSRDRPAGAALAVAEGATIIIMDDGFQNPSLDKDCSIIAVDGETGIGNGMVFPSGPLRGPIHDQVPFASAVVVIGPGDAGTIVHEFARGSGLAVFRARTTVDPSAPVLRGKRVLAFAGIGRPEKFFKTLADMGAIIAATEVFADHHAFSEEDASRIALRAQTAKLIPVTTTKDRVRLSGGPARIGLASISQTVPIRLVFEEERDLHDFLVKRFRLGG</sequence>
<dbReference type="SUPFAM" id="SSF52540">
    <property type="entry name" value="P-loop containing nucleoside triphosphate hydrolases"/>
    <property type="match status" value="1"/>
</dbReference>
<evidence type="ECO:0000256" key="7">
    <source>
        <dbReference type="ARBA" id="ARBA00022679"/>
    </source>
</evidence>